<organism evidence="2 3">
    <name type="scientific">Adiantum capillus-veneris</name>
    <name type="common">Maidenhair fern</name>
    <dbReference type="NCBI Taxonomy" id="13818"/>
    <lineage>
        <taxon>Eukaryota</taxon>
        <taxon>Viridiplantae</taxon>
        <taxon>Streptophyta</taxon>
        <taxon>Embryophyta</taxon>
        <taxon>Tracheophyta</taxon>
        <taxon>Polypodiopsida</taxon>
        <taxon>Polypodiidae</taxon>
        <taxon>Polypodiales</taxon>
        <taxon>Pteridineae</taxon>
        <taxon>Pteridaceae</taxon>
        <taxon>Vittarioideae</taxon>
        <taxon>Adiantum</taxon>
    </lineage>
</organism>
<sequence length="123" mass="13314">MATLTRGVSFRRQGSSGISWAENWVISEDTVVVVRAKSGPLLKANVSTLTGRSGAGCPKAMTPPQTQQRMQRSRSTHESCSINYKSCIMIKTPINSPKSSSISSNSSTLVGWLKKAFTAKSEY</sequence>
<name>A0A9D4U3J5_ADICA</name>
<keyword evidence="3" id="KW-1185">Reference proteome</keyword>
<evidence type="ECO:0000256" key="1">
    <source>
        <dbReference type="SAM" id="MobiDB-lite"/>
    </source>
</evidence>
<dbReference type="EMBL" id="JABFUD020000024">
    <property type="protein sequence ID" value="KAI5060752.1"/>
    <property type="molecule type" value="Genomic_DNA"/>
</dbReference>
<accession>A0A9D4U3J5</accession>
<reference evidence="2" key="1">
    <citation type="submission" date="2021-01" db="EMBL/GenBank/DDBJ databases">
        <title>Adiantum capillus-veneris genome.</title>
        <authorList>
            <person name="Fang Y."/>
            <person name="Liao Q."/>
        </authorList>
    </citation>
    <scope>NUCLEOTIDE SEQUENCE</scope>
    <source>
        <strain evidence="2">H3</strain>
        <tissue evidence="2">Leaf</tissue>
    </source>
</reference>
<gene>
    <name evidence="2" type="ORF">GOP47_0025172</name>
</gene>
<dbReference type="OrthoDB" id="1938078at2759"/>
<evidence type="ECO:0000313" key="3">
    <source>
        <dbReference type="Proteomes" id="UP000886520"/>
    </source>
</evidence>
<feature type="region of interest" description="Disordered" evidence="1">
    <location>
        <begin position="50"/>
        <end position="78"/>
    </location>
</feature>
<evidence type="ECO:0000313" key="2">
    <source>
        <dbReference type="EMBL" id="KAI5060752.1"/>
    </source>
</evidence>
<comment type="caution">
    <text evidence="2">The sequence shown here is derived from an EMBL/GenBank/DDBJ whole genome shotgun (WGS) entry which is preliminary data.</text>
</comment>
<protein>
    <submittedName>
        <fullName evidence="2">Uncharacterized protein</fullName>
    </submittedName>
</protein>
<proteinExistence type="predicted"/>
<dbReference type="Proteomes" id="UP000886520">
    <property type="component" value="Chromosome 24"/>
</dbReference>
<dbReference type="AlphaFoldDB" id="A0A9D4U3J5"/>